<dbReference type="InterPro" id="IPR011105">
    <property type="entry name" value="Cell_wall_hydrolase_SleB"/>
</dbReference>
<reference evidence="2 3" key="1">
    <citation type="submission" date="2021-01" db="EMBL/GenBank/DDBJ databases">
        <title>Roseomonas sp. nov, a bacterium isolated from an oil production mixture in Yumen Oilfield.</title>
        <authorList>
            <person name="Wu D."/>
        </authorList>
    </citation>
    <scope>NUCLEOTIDE SEQUENCE [LARGE SCALE GENOMIC DNA]</scope>
    <source>
        <strain evidence="2 3">ROY-5-3</strain>
    </source>
</reference>
<evidence type="ECO:0000259" key="1">
    <source>
        <dbReference type="Pfam" id="PF07486"/>
    </source>
</evidence>
<evidence type="ECO:0000313" key="3">
    <source>
        <dbReference type="Proteomes" id="UP000689967"/>
    </source>
</evidence>
<keyword evidence="3" id="KW-1185">Reference proteome</keyword>
<dbReference type="RefSeq" id="WP_216874873.1">
    <property type="nucleotide sequence ID" value="NZ_JAERQM010000002.1"/>
</dbReference>
<organism evidence="2 3">
    <name type="scientific">Falsiroseomonas oleicola</name>
    <dbReference type="NCBI Taxonomy" id="2801474"/>
    <lineage>
        <taxon>Bacteria</taxon>
        <taxon>Pseudomonadati</taxon>
        <taxon>Pseudomonadota</taxon>
        <taxon>Alphaproteobacteria</taxon>
        <taxon>Acetobacterales</taxon>
        <taxon>Roseomonadaceae</taxon>
        <taxon>Falsiroseomonas</taxon>
    </lineage>
</organism>
<dbReference type="GO" id="GO:0016787">
    <property type="term" value="F:hydrolase activity"/>
    <property type="evidence" value="ECO:0007669"/>
    <property type="project" value="UniProtKB-KW"/>
</dbReference>
<dbReference type="Proteomes" id="UP000689967">
    <property type="component" value="Unassembled WGS sequence"/>
</dbReference>
<proteinExistence type="predicted"/>
<dbReference type="EMBL" id="JAERQM010000002">
    <property type="protein sequence ID" value="MBU8544050.1"/>
    <property type="molecule type" value="Genomic_DNA"/>
</dbReference>
<comment type="caution">
    <text evidence="2">The sequence shown here is derived from an EMBL/GenBank/DDBJ whole genome shotgun (WGS) entry which is preliminary data.</text>
</comment>
<accession>A0ABS6H5W4</accession>
<protein>
    <submittedName>
        <fullName evidence="2">Cell wall hydrolase</fullName>
    </submittedName>
</protein>
<name>A0ABS6H5W4_9PROT</name>
<gene>
    <name evidence="2" type="ORF">JJQ90_10060</name>
</gene>
<feature type="domain" description="Cell wall hydrolase SleB" evidence="1">
    <location>
        <begin position="35"/>
        <end position="144"/>
    </location>
</feature>
<dbReference type="Pfam" id="PF07486">
    <property type="entry name" value="Hydrolase_2"/>
    <property type="match status" value="1"/>
</dbReference>
<evidence type="ECO:0000313" key="2">
    <source>
        <dbReference type="EMBL" id="MBU8544050.1"/>
    </source>
</evidence>
<keyword evidence="2" id="KW-0378">Hydrolase</keyword>
<sequence>MSAPLSRRPASLAAAVLELTLWGEAGHLTVRAVEGVAAVVMNRQRLASLPEGPRHLGLDVPGICRAPFQFGCWHPRHPRYARLRDPALLEEPGFAICRRIAARALAGALPDATQGATHYHAADRLPRWAIGLVPAAERGGLVFYRLLG</sequence>